<dbReference type="AlphaFoldDB" id="A0A6C0IJZ5"/>
<keyword evidence="2" id="KW-0378">Hydrolase</keyword>
<name>A0A6C0IJZ5_9ZZZZ</name>
<dbReference type="GO" id="GO:0005634">
    <property type="term" value="C:nucleus"/>
    <property type="evidence" value="ECO:0007669"/>
    <property type="project" value="TreeGrafter"/>
</dbReference>
<feature type="domain" description="Xrn1 helical" evidence="6">
    <location>
        <begin position="393"/>
        <end position="539"/>
    </location>
</feature>
<protein>
    <recommendedName>
        <fullName evidence="8">Xrn1 N-terminal domain-containing protein</fullName>
    </recommendedName>
</protein>
<dbReference type="InterPro" id="IPR027073">
    <property type="entry name" value="5_3_exoribonuclease"/>
</dbReference>
<feature type="domain" description="Xrn1 N-terminal" evidence="5">
    <location>
        <begin position="1"/>
        <end position="202"/>
    </location>
</feature>
<feature type="region of interest" description="Disordered" evidence="4">
    <location>
        <begin position="345"/>
        <end position="364"/>
    </location>
</feature>
<evidence type="ECO:0000259" key="6">
    <source>
        <dbReference type="Pfam" id="PF17846"/>
    </source>
</evidence>
<keyword evidence="1" id="KW-0540">Nuclease</keyword>
<dbReference type="PANTHER" id="PTHR12341">
    <property type="entry name" value="5'-&gt;3' EXORIBONUCLEASE"/>
    <property type="match status" value="1"/>
</dbReference>
<evidence type="ECO:0000256" key="2">
    <source>
        <dbReference type="ARBA" id="ARBA00022801"/>
    </source>
</evidence>
<dbReference type="EMBL" id="MN740208">
    <property type="protein sequence ID" value="QHT93488.1"/>
    <property type="molecule type" value="Genomic_DNA"/>
</dbReference>
<accession>A0A6C0IJZ5</accession>
<organism evidence="7">
    <name type="scientific">viral metagenome</name>
    <dbReference type="NCBI Taxonomy" id="1070528"/>
    <lineage>
        <taxon>unclassified sequences</taxon>
        <taxon>metagenomes</taxon>
        <taxon>organismal metagenomes</taxon>
    </lineage>
</organism>
<feature type="compositionally biased region" description="Basic residues" evidence="4">
    <location>
        <begin position="345"/>
        <end position="355"/>
    </location>
</feature>
<dbReference type="InterPro" id="IPR004859">
    <property type="entry name" value="Xrn1_N"/>
</dbReference>
<evidence type="ECO:0000256" key="1">
    <source>
        <dbReference type="ARBA" id="ARBA00022722"/>
    </source>
</evidence>
<sequence length="544" mass="64351">MGIPSYFSYIVKNHPEIIQKFIKGEVSIDNLYIDANSIIYDSYHSLNVNETKNITKTLIEKVIDKIKSYIDVVSPTKKVIVSFDGVAPVAKLEQQRTRRFKAWFQTTITNNLNKIEEQHWSTASITPGTSFMKELNTKITEYFKKYNFSNPHGPTVTVSSSDEPGEGEHKICQYIRMNPTHKNDTTVIYGLDADLIMLAINHLPLCNKIYLFRETPDFIKSIDSDLEPNHNYLFDIQRLAINIVTDMQQEVKFSDTDAEQRLYDYIFMCFLLGNDFLPHFPAINIRTGGVDKLLQHYKSTIGQTNKFMVNMKTKQIIWKNVRKLIESLSLQEQTYIIAEHKSRNKRERNYKHGNKQSKPDLSEDDKVNNVLNTIQNIPCTERGTECFINPERECWEHRYYTQLIHIEPDEDRVKQVCVNYLEGLEWTFKYYISDCPDWRWKYNYHYPPLLTDLVKHIPYFDTTFIQKNNSKPLDQRVQLCYVLPRRNLSLLPYKIYNKLQTRFSNYYPEKADFEWSYCRYFWEAHPKLPEINIKTLEETLIIDS</sequence>
<dbReference type="GO" id="GO:0003723">
    <property type="term" value="F:RNA binding"/>
    <property type="evidence" value="ECO:0007669"/>
    <property type="project" value="TreeGrafter"/>
</dbReference>
<dbReference type="GO" id="GO:0000956">
    <property type="term" value="P:nuclear-transcribed mRNA catabolic process"/>
    <property type="evidence" value="ECO:0007669"/>
    <property type="project" value="TreeGrafter"/>
</dbReference>
<reference evidence="7" key="1">
    <citation type="journal article" date="2020" name="Nature">
        <title>Giant virus diversity and host interactions through global metagenomics.</title>
        <authorList>
            <person name="Schulz F."/>
            <person name="Roux S."/>
            <person name="Paez-Espino D."/>
            <person name="Jungbluth S."/>
            <person name="Walsh D.A."/>
            <person name="Denef V.J."/>
            <person name="McMahon K.D."/>
            <person name="Konstantinidis K.T."/>
            <person name="Eloe-Fadrosh E.A."/>
            <person name="Kyrpides N.C."/>
            <person name="Woyke T."/>
        </authorList>
    </citation>
    <scope>NUCLEOTIDE SEQUENCE</scope>
    <source>
        <strain evidence="7">GVMAG-M-3300024252-29</strain>
    </source>
</reference>
<evidence type="ECO:0000313" key="7">
    <source>
        <dbReference type="EMBL" id="QHT93488.1"/>
    </source>
</evidence>
<evidence type="ECO:0008006" key="8">
    <source>
        <dbReference type="Google" id="ProtNLM"/>
    </source>
</evidence>
<evidence type="ECO:0000259" key="5">
    <source>
        <dbReference type="Pfam" id="PF03159"/>
    </source>
</evidence>
<keyword evidence="3" id="KW-0269">Exonuclease</keyword>
<dbReference type="InterPro" id="IPR041412">
    <property type="entry name" value="Xrn1_helical"/>
</dbReference>
<evidence type="ECO:0000256" key="3">
    <source>
        <dbReference type="ARBA" id="ARBA00022839"/>
    </source>
</evidence>
<dbReference type="Pfam" id="PF03159">
    <property type="entry name" value="XRN_N"/>
    <property type="match status" value="1"/>
</dbReference>
<dbReference type="GO" id="GO:0004534">
    <property type="term" value="F:5'-3' RNA exonuclease activity"/>
    <property type="evidence" value="ECO:0007669"/>
    <property type="project" value="TreeGrafter"/>
</dbReference>
<dbReference type="Gene3D" id="3.40.50.12390">
    <property type="match status" value="1"/>
</dbReference>
<feature type="domain" description="Xrn1 helical" evidence="6">
    <location>
        <begin position="257"/>
        <end position="364"/>
    </location>
</feature>
<dbReference type="Pfam" id="PF17846">
    <property type="entry name" value="XRN_M"/>
    <property type="match status" value="2"/>
</dbReference>
<proteinExistence type="predicted"/>
<evidence type="ECO:0000256" key="4">
    <source>
        <dbReference type="SAM" id="MobiDB-lite"/>
    </source>
</evidence>